<dbReference type="Proteomes" id="UP000029228">
    <property type="component" value="Unassembled WGS sequence"/>
</dbReference>
<dbReference type="EMBL" id="BBMR01000001">
    <property type="protein sequence ID" value="GAL17055.1"/>
    <property type="molecule type" value="Genomic_DNA"/>
</dbReference>
<accession>A0A090RNT2</accession>
<organism evidence="3 4">
    <name type="scientific">Vibrio maritimus</name>
    <dbReference type="NCBI Taxonomy" id="990268"/>
    <lineage>
        <taxon>Bacteria</taxon>
        <taxon>Pseudomonadati</taxon>
        <taxon>Pseudomonadota</taxon>
        <taxon>Gammaproteobacteria</taxon>
        <taxon>Vibrionales</taxon>
        <taxon>Vibrionaceae</taxon>
        <taxon>Vibrio</taxon>
    </lineage>
</organism>
<gene>
    <name evidence="3" type="ORF">JCM19235_5604</name>
</gene>
<keyword evidence="2" id="KW-0812">Transmembrane</keyword>
<evidence type="ECO:0000313" key="4">
    <source>
        <dbReference type="Proteomes" id="UP000029228"/>
    </source>
</evidence>
<reference evidence="3 4" key="1">
    <citation type="submission" date="2014-09" db="EMBL/GenBank/DDBJ databases">
        <title>Vibrio maritimus JCM 19235. (C45) whole genome shotgun sequence.</title>
        <authorList>
            <person name="Sawabe T."/>
            <person name="Meirelles P."/>
            <person name="Nakanishi M."/>
            <person name="Sayaka M."/>
            <person name="Hattori M."/>
            <person name="Ohkuma M."/>
        </authorList>
    </citation>
    <scope>NUCLEOTIDE SEQUENCE [LARGE SCALE GENOMIC DNA]</scope>
    <source>
        <strain evidence="4">JCM19235</strain>
    </source>
</reference>
<feature type="transmembrane region" description="Helical" evidence="2">
    <location>
        <begin position="7"/>
        <end position="27"/>
    </location>
</feature>
<feature type="coiled-coil region" evidence="1">
    <location>
        <begin position="34"/>
        <end position="61"/>
    </location>
</feature>
<dbReference type="PROSITE" id="PS51257">
    <property type="entry name" value="PROKAR_LIPOPROTEIN"/>
    <property type="match status" value="1"/>
</dbReference>
<dbReference type="STRING" id="990268.JCM19235_5604"/>
<feature type="transmembrane region" description="Helical" evidence="2">
    <location>
        <begin position="218"/>
        <end position="242"/>
    </location>
</feature>
<sequence length="258" mass="28972">MRLKQTTANLFYIFIYTLLVGCVYQFFTFREQASQEAEQVLEGIEQQLTQIQSELESISNQVLPVGVCDSSMQTELGHTVFRSVPIRGLFVGSQTDGVYEICSNLGPTKQVLDASFWNEERKHNIGFAKVRFVRSDGNTSFALAVYQGDDVAVATINPSAILGWWVQHVPNQTYRVLHFSNSEQPLLEQGNLAQNQYKTTKASERFPISISVYKDTSLYIQGMVTFAIRLLCAFGVVVILVMGLGIRRQRAHGESEAQ</sequence>
<dbReference type="OrthoDB" id="5855346at2"/>
<dbReference type="AlphaFoldDB" id="A0A090RNT2"/>
<keyword evidence="2" id="KW-0472">Membrane</keyword>
<keyword evidence="1" id="KW-0175">Coiled coil</keyword>
<evidence type="ECO:0000256" key="1">
    <source>
        <dbReference type="SAM" id="Coils"/>
    </source>
</evidence>
<name>A0A090RNT2_9VIBR</name>
<protein>
    <submittedName>
        <fullName evidence="3">Uncharacterized protein</fullName>
    </submittedName>
</protein>
<evidence type="ECO:0000313" key="3">
    <source>
        <dbReference type="EMBL" id="GAL17055.1"/>
    </source>
</evidence>
<comment type="caution">
    <text evidence="3">The sequence shown here is derived from an EMBL/GenBank/DDBJ whole genome shotgun (WGS) entry which is preliminary data.</text>
</comment>
<keyword evidence="2" id="KW-1133">Transmembrane helix</keyword>
<evidence type="ECO:0000256" key="2">
    <source>
        <dbReference type="SAM" id="Phobius"/>
    </source>
</evidence>
<keyword evidence="4" id="KW-1185">Reference proteome</keyword>
<proteinExistence type="predicted"/>